<reference evidence="1" key="2">
    <citation type="submission" date="2019-03" db="EMBL/GenBank/DDBJ databases">
        <authorList>
            <person name="Chen S.-C."/>
            <person name="Wu S.-Y."/>
            <person name="Lai M.-C."/>
        </authorList>
    </citation>
    <scope>NUCLEOTIDE SEQUENCE</scope>
    <source>
        <strain evidence="1">ML15</strain>
    </source>
</reference>
<evidence type="ECO:0000313" key="2">
    <source>
        <dbReference type="Proteomes" id="UP000826709"/>
    </source>
</evidence>
<sequence length="472" mass="53528">MAEQRALIGVKYDDPYAVEETFQLFKIPWEWYDPSHAYDVVIARRGEVETAGAFLVDLLEKDYFAEIARILNEGLPHCHEPVVEILIDELRQVLKEHTLLVEIPPVPWGYSYIVALTHDVDITSVRERRWVSVGYAVYQCLRKGMVKDATCILGAKCGIGEDPWRCFEEWMRLEEDFGVRSTWFFLPEKGMAGEGAPAIRAGYYDLDPALIKTLTDGGWEVGVHGLDNWWDAGAAQDELRRVSDLTGAEVGTRVHWLLFDAGSWKKLDEAGYAYDSTFGYNDDVGFRAGTMQPYRPRGCERLLEVPLIIQDGGLFGGKTWNSSDDGGRGACLRLSEEEAMERCDEVLAYAKQYGGVVTLLWHQVSMAAPKKWGEFYRVLVERAIADEVWVASVEDVTRWFERRRKITLYFDIRENGFVIQLNGAEEGSDMANLKIFVPLHGSSIQNIGTEYQLGNTIVKITGENDKMSVYLQ</sequence>
<dbReference type="CDD" id="cd10931">
    <property type="entry name" value="CE4_u7"/>
    <property type="match status" value="1"/>
</dbReference>
<dbReference type="GO" id="GO:0005975">
    <property type="term" value="P:carbohydrate metabolic process"/>
    <property type="evidence" value="ECO:0007669"/>
    <property type="project" value="InterPro"/>
</dbReference>
<dbReference type="InterPro" id="IPR011330">
    <property type="entry name" value="Glyco_hydro/deAcase_b/a-brl"/>
</dbReference>
<dbReference type="SUPFAM" id="SSF88713">
    <property type="entry name" value="Glycoside hydrolase/deacetylase"/>
    <property type="match status" value="1"/>
</dbReference>
<keyword evidence="2" id="KW-1185">Reference proteome</keyword>
<evidence type="ECO:0000313" key="1">
    <source>
        <dbReference type="EMBL" id="QYZ79893.1"/>
    </source>
</evidence>
<name>A0A8G1A3S1_9EURY</name>
<reference evidence="1" key="1">
    <citation type="journal article" date="2005" name="Int. J. Syst. Evol. Microbiol.">
        <title>Methanofollis formosanus sp. nov., isolated from a fish pond.</title>
        <authorList>
            <person name="Wu S.Y."/>
            <person name="Chen S.C."/>
            <person name="Lai M.C."/>
        </authorList>
    </citation>
    <scope>NUCLEOTIDE SEQUENCE</scope>
    <source>
        <strain evidence="1">ML15</strain>
    </source>
</reference>
<dbReference type="KEGG" id="mfk:E2N92_10890"/>
<dbReference type="Proteomes" id="UP000826709">
    <property type="component" value="Chromosome"/>
</dbReference>
<dbReference type="Gene3D" id="3.20.20.370">
    <property type="entry name" value="Glycoside hydrolase/deacetylase"/>
    <property type="match status" value="1"/>
</dbReference>
<dbReference type="OrthoDB" id="371704at2157"/>
<dbReference type="AlphaFoldDB" id="A0A8G1A3S1"/>
<organism evidence="1 2">
    <name type="scientific">Methanofollis formosanus</name>
    <dbReference type="NCBI Taxonomy" id="299308"/>
    <lineage>
        <taxon>Archaea</taxon>
        <taxon>Methanobacteriati</taxon>
        <taxon>Methanobacteriota</taxon>
        <taxon>Stenosarchaea group</taxon>
        <taxon>Methanomicrobia</taxon>
        <taxon>Methanomicrobiales</taxon>
        <taxon>Methanomicrobiaceae</taxon>
        <taxon>Methanofollis</taxon>
    </lineage>
</organism>
<gene>
    <name evidence="1" type="ORF">E2N92_10890</name>
</gene>
<dbReference type="EMBL" id="CP037968">
    <property type="protein sequence ID" value="QYZ79893.1"/>
    <property type="molecule type" value="Genomic_DNA"/>
</dbReference>
<protein>
    <submittedName>
        <fullName evidence="1">Uncharacterized protein</fullName>
    </submittedName>
</protein>
<dbReference type="RefSeq" id="WP_220681200.1">
    <property type="nucleotide sequence ID" value="NZ_CP037968.1"/>
</dbReference>
<accession>A0A8G1A3S1</accession>
<proteinExistence type="predicted"/>